<dbReference type="InterPro" id="IPR017985">
    <property type="entry name" value="MeTrfase_CN4_CS"/>
</dbReference>
<dbReference type="InterPro" id="IPR001091">
    <property type="entry name" value="RM_Methyltransferase"/>
</dbReference>
<comment type="caution">
    <text evidence="10">The sequence shown here is derived from an EMBL/GenBank/DDBJ whole genome shotgun (WGS) entry which is preliminary data.</text>
</comment>
<dbReference type="GO" id="GO:0003677">
    <property type="term" value="F:DNA binding"/>
    <property type="evidence" value="ECO:0007669"/>
    <property type="project" value="UniProtKB-KW"/>
</dbReference>
<evidence type="ECO:0000256" key="6">
    <source>
        <dbReference type="ARBA" id="ARBA00023125"/>
    </source>
</evidence>
<dbReference type="GO" id="GO:0008170">
    <property type="term" value="F:N-methyltransferase activity"/>
    <property type="evidence" value="ECO:0007669"/>
    <property type="project" value="InterPro"/>
</dbReference>
<dbReference type="PROSITE" id="PS00093">
    <property type="entry name" value="N4_MTASE"/>
    <property type="match status" value="1"/>
</dbReference>
<dbReference type="InterPro" id="IPR002941">
    <property type="entry name" value="DNA_methylase_N4/N6"/>
</dbReference>
<keyword evidence="3" id="KW-0808">Transferase</keyword>
<proteinExistence type="inferred from homology"/>
<dbReference type="Gene3D" id="3.40.50.150">
    <property type="entry name" value="Vaccinia Virus protein VP39"/>
    <property type="match status" value="1"/>
</dbReference>
<organism evidence="10 11">
    <name type="scientific">Bacillus cereus</name>
    <dbReference type="NCBI Taxonomy" id="1396"/>
    <lineage>
        <taxon>Bacteria</taxon>
        <taxon>Bacillati</taxon>
        <taxon>Bacillota</taxon>
        <taxon>Bacilli</taxon>
        <taxon>Bacillales</taxon>
        <taxon>Bacillaceae</taxon>
        <taxon>Bacillus</taxon>
        <taxon>Bacillus cereus group</taxon>
    </lineage>
</organism>
<dbReference type="GO" id="GO:0032259">
    <property type="term" value="P:methylation"/>
    <property type="evidence" value="ECO:0007669"/>
    <property type="project" value="UniProtKB-KW"/>
</dbReference>
<comment type="catalytic activity">
    <reaction evidence="7">
        <text>a 2'-deoxycytidine in DNA + S-adenosyl-L-methionine = an N(4)-methyl-2'-deoxycytidine in DNA + S-adenosyl-L-homocysteine + H(+)</text>
        <dbReference type="Rhea" id="RHEA:16857"/>
        <dbReference type="Rhea" id="RHEA-COMP:11369"/>
        <dbReference type="Rhea" id="RHEA-COMP:13674"/>
        <dbReference type="ChEBI" id="CHEBI:15378"/>
        <dbReference type="ChEBI" id="CHEBI:57856"/>
        <dbReference type="ChEBI" id="CHEBI:59789"/>
        <dbReference type="ChEBI" id="CHEBI:85452"/>
        <dbReference type="ChEBI" id="CHEBI:137933"/>
        <dbReference type="EC" id="2.1.1.113"/>
    </reaction>
</comment>
<dbReference type="RefSeq" id="WP_147790441.1">
    <property type="nucleotide sequence ID" value="NZ_WBPB01000027.1"/>
</dbReference>
<keyword evidence="2" id="KW-0489">Methyltransferase</keyword>
<evidence type="ECO:0000256" key="8">
    <source>
        <dbReference type="RuleBase" id="RU362026"/>
    </source>
</evidence>
<protein>
    <recommendedName>
        <fullName evidence="8">Methyltransferase</fullName>
        <ecNumber evidence="8">2.1.1.-</ecNumber>
    </recommendedName>
</protein>
<accession>A0AB34DA61</accession>
<dbReference type="EC" id="2.1.1.-" evidence="8"/>
<evidence type="ECO:0000259" key="9">
    <source>
        <dbReference type="Pfam" id="PF01555"/>
    </source>
</evidence>
<dbReference type="SUPFAM" id="SSF53335">
    <property type="entry name" value="S-adenosyl-L-methionine-dependent methyltransferases"/>
    <property type="match status" value="1"/>
</dbReference>
<name>A0AB34DA61_BACCE</name>
<feature type="domain" description="DNA methylase N-4/N-6" evidence="9">
    <location>
        <begin position="39"/>
        <end position="308"/>
    </location>
</feature>
<evidence type="ECO:0000256" key="1">
    <source>
        <dbReference type="ARBA" id="ARBA00010203"/>
    </source>
</evidence>
<dbReference type="InterPro" id="IPR029063">
    <property type="entry name" value="SAM-dependent_MTases_sf"/>
</dbReference>
<gene>
    <name evidence="10" type="ORF">F8158_12840</name>
</gene>
<dbReference type="GO" id="GO:0009307">
    <property type="term" value="P:DNA restriction-modification system"/>
    <property type="evidence" value="ECO:0007669"/>
    <property type="project" value="UniProtKB-KW"/>
</dbReference>
<evidence type="ECO:0000313" key="11">
    <source>
        <dbReference type="Proteomes" id="UP000477920"/>
    </source>
</evidence>
<dbReference type="GO" id="GO:0015667">
    <property type="term" value="F:site-specific DNA-methyltransferase (cytosine-N4-specific) activity"/>
    <property type="evidence" value="ECO:0007669"/>
    <property type="project" value="UniProtKB-EC"/>
</dbReference>
<dbReference type="Proteomes" id="UP000477920">
    <property type="component" value="Unassembled WGS sequence"/>
</dbReference>
<evidence type="ECO:0000256" key="2">
    <source>
        <dbReference type="ARBA" id="ARBA00022603"/>
    </source>
</evidence>
<dbReference type="PRINTS" id="PR00508">
    <property type="entry name" value="S21N4MTFRASE"/>
</dbReference>
<sequence>MTRFPFNIPNNEPVFTTEYGKAYCSDSIKFMENIPDNSVDLIMTSPPFALLRKKKYGNEESSDYVKWFIDNFASEFWRILKPTGSLVIDIGGTWNKGEPTRSLYHFELLLQLCSSDIGFHLAQEFYWYNPSKLPSPIQWVNIKRVRVKDSINPVWWLSKTKNPKANNRNVLTPYKASMKKLFTNGYNDGPRPSGHHVSKKWGTDNGGAIPPNLIGYEEAFDYFNDNLLEISNTRSNDKYLNACKILDKKPHPARFPKELPSFFVNFLTDEGDVIYDPFGGSCVTGEVAENSKRNWITSEILSEYVETSRYRFEELPSLNNDTND</sequence>
<keyword evidence="5" id="KW-0680">Restriction system</keyword>
<evidence type="ECO:0000313" key="10">
    <source>
        <dbReference type="EMBL" id="KAB2498167.1"/>
    </source>
</evidence>
<keyword evidence="4" id="KW-0949">S-adenosyl-L-methionine</keyword>
<comment type="similarity">
    <text evidence="1">Belongs to the N(4)/N(6)-methyltransferase family. N(4) subfamily.</text>
</comment>
<evidence type="ECO:0000256" key="4">
    <source>
        <dbReference type="ARBA" id="ARBA00022691"/>
    </source>
</evidence>
<evidence type="ECO:0000256" key="5">
    <source>
        <dbReference type="ARBA" id="ARBA00022747"/>
    </source>
</evidence>
<dbReference type="EMBL" id="WBPB01000027">
    <property type="protein sequence ID" value="KAB2498167.1"/>
    <property type="molecule type" value="Genomic_DNA"/>
</dbReference>
<evidence type="ECO:0000256" key="3">
    <source>
        <dbReference type="ARBA" id="ARBA00022679"/>
    </source>
</evidence>
<dbReference type="AlphaFoldDB" id="A0AB34DA61"/>
<dbReference type="Pfam" id="PF01555">
    <property type="entry name" value="N6_N4_Mtase"/>
    <property type="match status" value="1"/>
</dbReference>
<keyword evidence="6" id="KW-0238">DNA-binding</keyword>
<evidence type="ECO:0000256" key="7">
    <source>
        <dbReference type="ARBA" id="ARBA00049120"/>
    </source>
</evidence>
<reference evidence="10 11" key="1">
    <citation type="submission" date="2019-10" db="EMBL/GenBank/DDBJ databases">
        <title>Bacillus from the desert of Cuatro Cinegas, Coahuila.</title>
        <authorList>
            <person name="Olmedo-Alvarez G."/>
            <person name="Saldana S."/>
            <person name="Barcelo D."/>
        </authorList>
    </citation>
    <scope>NUCLEOTIDE SEQUENCE [LARGE SCALE GENOMIC DNA]</scope>
    <source>
        <strain evidence="10 11">CH101a_3T</strain>
    </source>
</reference>